<sequence length="87" mass="9563">MAATLHLFHYLSLIQRGLAGNTPVGTPCSSIPPSLPNNSIPFHTTTPETGNTSHDILCRSQFRGIQRRRVYIALARLGYGFHDQASD</sequence>
<dbReference type="Proteomes" id="UP000784294">
    <property type="component" value="Unassembled WGS sequence"/>
</dbReference>
<organism evidence="2 3">
    <name type="scientific">Protopolystoma xenopodis</name>
    <dbReference type="NCBI Taxonomy" id="117903"/>
    <lineage>
        <taxon>Eukaryota</taxon>
        <taxon>Metazoa</taxon>
        <taxon>Spiralia</taxon>
        <taxon>Lophotrochozoa</taxon>
        <taxon>Platyhelminthes</taxon>
        <taxon>Monogenea</taxon>
        <taxon>Polyopisthocotylea</taxon>
        <taxon>Polystomatidea</taxon>
        <taxon>Polystomatidae</taxon>
        <taxon>Protopolystoma</taxon>
    </lineage>
</organism>
<reference evidence="2" key="1">
    <citation type="submission" date="2018-11" db="EMBL/GenBank/DDBJ databases">
        <authorList>
            <consortium name="Pathogen Informatics"/>
        </authorList>
    </citation>
    <scope>NUCLEOTIDE SEQUENCE</scope>
</reference>
<accession>A0A448WSF5</accession>
<feature type="signal peptide" evidence="1">
    <location>
        <begin position="1"/>
        <end position="19"/>
    </location>
</feature>
<comment type="caution">
    <text evidence="2">The sequence shown here is derived from an EMBL/GenBank/DDBJ whole genome shotgun (WGS) entry which is preliminary data.</text>
</comment>
<keyword evidence="3" id="KW-1185">Reference proteome</keyword>
<proteinExistence type="predicted"/>
<evidence type="ECO:0000313" key="2">
    <source>
        <dbReference type="EMBL" id="VEL19123.1"/>
    </source>
</evidence>
<evidence type="ECO:0000256" key="1">
    <source>
        <dbReference type="SAM" id="SignalP"/>
    </source>
</evidence>
<keyword evidence="1" id="KW-0732">Signal</keyword>
<protein>
    <submittedName>
        <fullName evidence="2">Uncharacterized protein</fullName>
    </submittedName>
</protein>
<gene>
    <name evidence="2" type="ORF">PXEA_LOCUS12563</name>
</gene>
<evidence type="ECO:0000313" key="3">
    <source>
        <dbReference type="Proteomes" id="UP000784294"/>
    </source>
</evidence>
<name>A0A448WSF5_9PLAT</name>
<dbReference type="AlphaFoldDB" id="A0A448WSF5"/>
<dbReference type="EMBL" id="CAAALY010040196">
    <property type="protein sequence ID" value="VEL19123.1"/>
    <property type="molecule type" value="Genomic_DNA"/>
</dbReference>
<dbReference type="OrthoDB" id="5560525at2759"/>
<feature type="chain" id="PRO_5019101334" evidence="1">
    <location>
        <begin position="20"/>
        <end position="87"/>
    </location>
</feature>